<sequence>MDTLRLVLYILHMLAMVAIVIAPAVAGRVHVIQIWSARIQLLVGLGLTGIAEAGDDPVNHAKIGTKLVVMIAVLACAEIGNGKNKRGENGMPLAIAAAAIAVVNALIAFLW</sequence>
<proteinExistence type="predicted"/>
<feature type="transmembrane region" description="Helical" evidence="1">
    <location>
        <begin position="93"/>
        <end position="110"/>
    </location>
</feature>
<evidence type="ECO:0000313" key="3">
    <source>
        <dbReference type="Proteomes" id="UP001382727"/>
    </source>
</evidence>
<name>A0ABZ2MF34_9MICO</name>
<evidence type="ECO:0000256" key="1">
    <source>
        <dbReference type="SAM" id="Phobius"/>
    </source>
</evidence>
<dbReference type="RefSeq" id="WP_338748419.1">
    <property type="nucleotide sequence ID" value="NZ_CP144913.1"/>
</dbReference>
<reference evidence="2 3" key="1">
    <citation type="submission" date="2024-02" db="EMBL/GenBank/DDBJ databases">
        <title>Janibacter sp. nov., isolated from gut of marine sandworm.</title>
        <authorList>
            <person name="Kim B."/>
            <person name="Jun M.O."/>
            <person name="Shin N.-R."/>
        </authorList>
    </citation>
    <scope>NUCLEOTIDE SEQUENCE [LARGE SCALE GENOMIC DNA]</scope>
    <source>
        <strain evidence="2 3">A1S7</strain>
    </source>
</reference>
<keyword evidence="1" id="KW-0472">Membrane</keyword>
<evidence type="ECO:0000313" key="2">
    <source>
        <dbReference type="EMBL" id="WXB75671.1"/>
    </source>
</evidence>
<dbReference type="EMBL" id="CP144913">
    <property type="protein sequence ID" value="WXB75671.1"/>
    <property type="molecule type" value="Genomic_DNA"/>
</dbReference>
<organism evidence="2 3">
    <name type="scientific">Janibacter alittae</name>
    <dbReference type="NCBI Taxonomy" id="3115209"/>
    <lineage>
        <taxon>Bacteria</taxon>
        <taxon>Bacillati</taxon>
        <taxon>Actinomycetota</taxon>
        <taxon>Actinomycetes</taxon>
        <taxon>Micrococcales</taxon>
        <taxon>Intrasporangiaceae</taxon>
        <taxon>Janibacter</taxon>
    </lineage>
</organism>
<accession>A0ABZ2MF34</accession>
<gene>
    <name evidence="2" type="ORF">V1351_12015</name>
</gene>
<evidence type="ECO:0008006" key="4">
    <source>
        <dbReference type="Google" id="ProtNLM"/>
    </source>
</evidence>
<keyword evidence="1" id="KW-1133">Transmembrane helix</keyword>
<keyword evidence="1" id="KW-0812">Transmembrane</keyword>
<keyword evidence="3" id="KW-1185">Reference proteome</keyword>
<protein>
    <recommendedName>
        <fullName evidence="4">Integral membrane protein</fullName>
    </recommendedName>
</protein>
<feature type="transmembrane region" description="Helical" evidence="1">
    <location>
        <begin position="6"/>
        <end position="25"/>
    </location>
</feature>
<dbReference type="Proteomes" id="UP001382727">
    <property type="component" value="Chromosome"/>
</dbReference>